<dbReference type="Proteomes" id="UP001497680">
    <property type="component" value="Unassembled WGS sequence"/>
</dbReference>
<organism evidence="1 2">
    <name type="scientific">Hypoxylon rubiginosum</name>
    <dbReference type="NCBI Taxonomy" id="110542"/>
    <lineage>
        <taxon>Eukaryota</taxon>
        <taxon>Fungi</taxon>
        <taxon>Dikarya</taxon>
        <taxon>Ascomycota</taxon>
        <taxon>Pezizomycotina</taxon>
        <taxon>Sordariomycetes</taxon>
        <taxon>Xylariomycetidae</taxon>
        <taxon>Xylariales</taxon>
        <taxon>Hypoxylaceae</taxon>
        <taxon>Hypoxylon</taxon>
    </lineage>
</organism>
<protein>
    <submittedName>
        <fullName evidence="1">Uncharacterized protein</fullName>
    </submittedName>
</protein>
<keyword evidence="2" id="KW-1185">Reference proteome</keyword>
<dbReference type="EMBL" id="MU394445">
    <property type="protein sequence ID" value="KAI6080423.1"/>
    <property type="molecule type" value="Genomic_DNA"/>
</dbReference>
<sequence>MATPTPTPSTVAPSPDSIHISLAQSSPNFPDMAPSGAIATLDESSVLPPNNSTPHLFDMFDQGAMSWLNFDLTSFPNIDPISTSTASQGTGSSMELDLQGSIFPAPKHPSSLGGESTAESIPAKTHIPHPIEFSTNSGAGLSFTPEEVSSEPQCACMGRALRLLQQLSAQSRIARRLSCGSSLGHRRKDSQTTTPRCTVAQNQKNVQEICDMARCMCLEDPYLLSIICFLVIKVLSLYKSAIRSSKKPKTNGKADYVPDPIKSGKCVEDEEETRTVANSILRQLHLVQGVVSTLSPRLKANRQRTDEGLEEASVDDVAGDKIDSDLEEGSEILSLSNNLLDQLEEDIRRHLRALSSEIVEILRRG</sequence>
<name>A0ACC0CJC5_9PEZI</name>
<reference evidence="1 2" key="1">
    <citation type="journal article" date="2022" name="New Phytol.">
        <title>Ecological generalism drives hyperdiversity of secondary metabolite gene clusters in xylarialean endophytes.</title>
        <authorList>
            <person name="Franco M.E.E."/>
            <person name="Wisecaver J.H."/>
            <person name="Arnold A.E."/>
            <person name="Ju Y.M."/>
            <person name="Slot J.C."/>
            <person name="Ahrendt S."/>
            <person name="Moore L.P."/>
            <person name="Eastman K.E."/>
            <person name="Scott K."/>
            <person name="Konkel Z."/>
            <person name="Mondo S.J."/>
            <person name="Kuo A."/>
            <person name="Hayes R.D."/>
            <person name="Haridas S."/>
            <person name="Andreopoulos B."/>
            <person name="Riley R."/>
            <person name="LaButti K."/>
            <person name="Pangilinan J."/>
            <person name="Lipzen A."/>
            <person name="Amirebrahimi M."/>
            <person name="Yan J."/>
            <person name="Adam C."/>
            <person name="Keymanesh K."/>
            <person name="Ng V."/>
            <person name="Louie K."/>
            <person name="Northen T."/>
            <person name="Drula E."/>
            <person name="Henrissat B."/>
            <person name="Hsieh H.M."/>
            <person name="Youens-Clark K."/>
            <person name="Lutzoni F."/>
            <person name="Miadlikowska J."/>
            <person name="Eastwood D.C."/>
            <person name="Hamelin R.C."/>
            <person name="Grigoriev I.V."/>
            <person name="U'Ren J.M."/>
        </authorList>
    </citation>
    <scope>NUCLEOTIDE SEQUENCE [LARGE SCALE GENOMIC DNA]</scope>
    <source>
        <strain evidence="1 2">ER1909</strain>
    </source>
</reference>
<gene>
    <name evidence="1" type="ORF">F4821DRAFT_59477</name>
</gene>
<evidence type="ECO:0000313" key="1">
    <source>
        <dbReference type="EMBL" id="KAI6080423.1"/>
    </source>
</evidence>
<accession>A0ACC0CJC5</accession>
<comment type="caution">
    <text evidence="1">The sequence shown here is derived from an EMBL/GenBank/DDBJ whole genome shotgun (WGS) entry which is preliminary data.</text>
</comment>
<proteinExistence type="predicted"/>
<evidence type="ECO:0000313" key="2">
    <source>
        <dbReference type="Proteomes" id="UP001497680"/>
    </source>
</evidence>